<feature type="transmembrane region" description="Helical" evidence="6">
    <location>
        <begin position="263"/>
        <end position="285"/>
    </location>
</feature>
<dbReference type="InterPro" id="IPR051717">
    <property type="entry name" value="MFS_MFSD6"/>
</dbReference>
<dbReference type="GO" id="GO:0022857">
    <property type="term" value="F:transmembrane transporter activity"/>
    <property type="evidence" value="ECO:0007669"/>
    <property type="project" value="InterPro"/>
</dbReference>
<proteinExistence type="inferred from homology"/>
<dbReference type="SUPFAM" id="SSF103473">
    <property type="entry name" value="MFS general substrate transporter"/>
    <property type="match status" value="1"/>
</dbReference>
<evidence type="ECO:0000259" key="7">
    <source>
        <dbReference type="PROSITE" id="PS50850"/>
    </source>
</evidence>
<comment type="subcellular location">
    <subcellularLocation>
        <location evidence="1">Membrane</location>
        <topology evidence="1">Multi-pass membrane protein</topology>
    </subcellularLocation>
</comment>
<keyword evidence="5 6" id="KW-0472">Membrane</keyword>
<evidence type="ECO:0000256" key="2">
    <source>
        <dbReference type="ARBA" id="ARBA00005241"/>
    </source>
</evidence>
<evidence type="ECO:0000256" key="4">
    <source>
        <dbReference type="ARBA" id="ARBA00022989"/>
    </source>
</evidence>
<reference evidence="8" key="2">
    <citation type="submission" date="2022-10" db="EMBL/GenBank/DDBJ databases">
        <authorList>
            <consortium name="ENA_rothamsted_submissions"/>
            <consortium name="culmorum"/>
            <person name="King R."/>
        </authorList>
    </citation>
    <scope>NUCLEOTIDE SEQUENCE</scope>
</reference>
<dbReference type="Gene3D" id="1.20.1250.20">
    <property type="entry name" value="MFS general substrate transporter like domains"/>
    <property type="match status" value="2"/>
</dbReference>
<dbReference type="InterPro" id="IPR024989">
    <property type="entry name" value="MFS_assoc_dom"/>
</dbReference>
<organism evidence="8 9">
    <name type="scientific">Aphis gossypii</name>
    <name type="common">Cotton aphid</name>
    <dbReference type="NCBI Taxonomy" id="80765"/>
    <lineage>
        <taxon>Eukaryota</taxon>
        <taxon>Metazoa</taxon>
        <taxon>Ecdysozoa</taxon>
        <taxon>Arthropoda</taxon>
        <taxon>Hexapoda</taxon>
        <taxon>Insecta</taxon>
        <taxon>Pterygota</taxon>
        <taxon>Neoptera</taxon>
        <taxon>Paraneoptera</taxon>
        <taxon>Hemiptera</taxon>
        <taxon>Sternorrhyncha</taxon>
        <taxon>Aphidomorpha</taxon>
        <taxon>Aphidoidea</taxon>
        <taxon>Aphididae</taxon>
        <taxon>Aphidini</taxon>
        <taxon>Aphis</taxon>
        <taxon>Aphis</taxon>
    </lineage>
</organism>
<feature type="transmembrane region" description="Helical" evidence="6">
    <location>
        <begin position="102"/>
        <end position="122"/>
    </location>
</feature>
<evidence type="ECO:0000313" key="9">
    <source>
        <dbReference type="Proteomes" id="UP001154329"/>
    </source>
</evidence>
<feature type="transmembrane region" description="Helical" evidence="6">
    <location>
        <begin position="218"/>
        <end position="243"/>
    </location>
</feature>
<feature type="transmembrane region" description="Helical" evidence="6">
    <location>
        <begin position="63"/>
        <end position="82"/>
    </location>
</feature>
<feature type="transmembrane region" description="Helical" evidence="6">
    <location>
        <begin position="143"/>
        <end position="164"/>
    </location>
</feature>
<feature type="domain" description="Major facilitator superfamily (MFS) profile" evidence="7">
    <location>
        <begin position="1"/>
        <end position="406"/>
    </location>
</feature>
<comment type="similarity">
    <text evidence="2">Belongs to the major facilitator superfamily. MFSD6 family.</text>
</comment>
<evidence type="ECO:0000256" key="3">
    <source>
        <dbReference type="ARBA" id="ARBA00022692"/>
    </source>
</evidence>
<dbReference type="PANTHER" id="PTHR16172:SF30">
    <property type="entry name" value="SUGAR BABY, ISOFORM C"/>
    <property type="match status" value="1"/>
</dbReference>
<name>A0A9P0NHX1_APHGO</name>
<dbReference type="Pfam" id="PF12832">
    <property type="entry name" value="MFS_1_like"/>
    <property type="match status" value="1"/>
</dbReference>
<keyword evidence="9" id="KW-1185">Reference proteome</keyword>
<dbReference type="Proteomes" id="UP001154329">
    <property type="component" value="Chromosome 2"/>
</dbReference>
<accession>A0A9P0NHX1</accession>
<evidence type="ECO:0000313" key="8">
    <source>
        <dbReference type="EMBL" id="CAH1726834.1"/>
    </source>
</evidence>
<feature type="transmembrane region" description="Helical" evidence="6">
    <location>
        <begin position="292"/>
        <end position="311"/>
    </location>
</feature>
<evidence type="ECO:0000256" key="6">
    <source>
        <dbReference type="SAM" id="Phobius"/>
    </source>
</evidence>
<reference evidence="8" key="1">
    <citation type="submission" date="2022-02" db="EMBL/GenBank/DDBJ databases">
        <authorList>
            <person name="King R."/>
        </authorList>
    </citation>
    <scope>NUCLEOTIDE SEQUENCE</scope>
</reference>
<gene>
    <name evidence="8" type="ORF">APHIGO_LOCUS7646</name>
</gene>
<evidence type="ECO:0000256" key="1">
    <source>
        <dbReference type="ARBA" id="ARBA00004141"/>
    </source>
</evidence>
<evidence type="ECO:0000256" key="5">
    <source>
        <dbReference type="ARBA" id="ARBA00023136"/>
    </source>
</evidence>
<keyword evidence="4 6" id="KW-1133">Transmembrane helix</keyword>
<feature type="transmembrane region" description="Helical" evidence="6">
    <location>
        <begin position="353"/>
        <end position="375"/>
    </location>
</feature>
<dbReference type="InterPro" id="IPR020846">
    <property type="entry name" value="MFS_dom"/>
</dbReference>
<keyword evidence="3 6" id="KW-0812">Transmembrane</keyword>
<dbReference type="PROSITE" id="PS50850">
    <property type="entry name" value="MFS"/>
    <property type="match status" value="1"/>
</dbReference>
<dbReference type="InterPro" id="IPR036259">
    <property type="entry name" value="MFS_trans_sf"/>
</dbReference>
<dbReference type="EMBL" id="OU899035">
    <property type="protein sequence ID" value="CAH1726834.1"/>
    <property type="molecule type" value="Genomic_DNA"/>
</dbReference>
<dbReference type="AlphaFoldDB" id="A0A9P0NHX1"/>
<feature type="transmembrane region" description="Helical" evidence="6">
    <location>
        <begin position="28"/>
        <end position="51"/>
    </location>
</feature>
<dbReference type="PANTHER" id="PTHR16172">
    <property type="entry name" value="MAJOR FACILITATOR SUPERFAMILY DOMAIN-CONTAINING PROTEIN 6-LIKE"/>
    <property type="match status" value="1"/>
</dbReference>
<dbReference type="GO" id="GO:0016020">
    <property type="term" value="C:membrane"/>
    <property type="evidence" value="ECO:0007669"/>
    <property type="project" value="UniProtKB-SubCell"/>
</dbReference>
<feature type="transmembrane region" description="Helical" evidence="6">
    <location>
        <begin position="176"/>
        <end position="197"/>
    </location>
</feature>
<protein>
    <recommendedName>
        <fullName evidence="7">Major facilitator superfamily (MFS) profile domain-containing protein</fullName>
    </recommendedName>
</protein>
<feature type="transmembrane region" description="Helical" evidence="6">
    <location>
        <begin position="317"/>
        <end position="341"/>
    </location>
</feature>
<sequence>MKMHYFVGIGGYAPLIPFLSTMAKQRGYSSFIVGFIFAVMPIPGLLAKLTFGMITDKFNCRRMVFVLSVFITSILVFIMLIIPDTNTNEEIDDVDAIRSPLFWLFWITITLFSATAMVKNVLEDTICMSLLGENKHKYGEQRLWGSIGYSLLAIVSGVCVDWYSKEQDYKNYTPCFVISLICFILDIIVVSTIKVVQQSPYNKKVSSDVKKLLTEVRILAFLVWIVLFGFFISFIWNFLFWYLEDLSTFYHPETKSWIKTLQGLAILIQCFGGEVPSFFLSGFILKRINHMNVFSILFFVYALMFFLFSIIKNPVYILPVEILNGITFALFYSGAISYANFSTPAGAEGTFQGVIGTALTGLGTPIGSLIGGYMFKIIGSIASFKILSALAIVTCIIQIIVTRMINRFSKNININSTTSCRCQSEVDID</sequence>
<dbReference type="CDD" id="cd17335">
    <property type="entry name" value="MFS_MFSD6"/>
    <property type="match status" value="1"/>
</dbReference>
<feature type="transmembrane region" description="Helical" evidence="6">
    <location>
        <begin position="381"/>
        <end position="401"/>
    </location>
</feature>